<sequence>MAPSLHEKSSTESLEEHTEKKENDSSKRVEKAKRIKQQLLNAQAQKSVVEERKTTSISKTDLTTEEKQNMENFFEWSPPPPPETMGQKLGRKFKQNPLVPVGALATVGALSYGLFSFVRGDTKMQQYMMRARVAAQGGTIVAVAGGVLYMLVKDHFQKDKQ</sequence>
<reference evidence="8" key="2">
    <citation type="journal article" date="2023" name="Science">
        <title>Genomic signatures of disease resistance in endangered staghorn corals.</title>
        <authorList>
            <person name="Vollmer S.V."/>
            <person name="Selwyn J.D."/>
            <person name="Despard B.A."/>
            <person name="Roesel C.L."/>
        </authorList>
    </citation>
    <scope>NUCLEOTIDE SEQUENCE</scope>
    <source>
        <strain evidence="8">K2</strain>
    </source>
</reference>
<dbReference type="InterPro" id="IPR050355">
    <property type="entry name" value="RCF1"/>
</dbReference>
<evidence type="ECO:0000313" key="8">
    <source>
        <dbReference type="EMBL" id="KAK2558408.1"/>
    </source>
</evidence>
<comment type="subcellular location">
    <subcellularLocation>
        <location evidence="1">Mitochondrion membrane</location>
    </subcellularLocation>
</comment>
<evidence type="ECO:0000256" key="1">
    <source>
        <dbReference type="ARBA" id="ARBA00004325"/>
    </source>
</evidence>
<keyword evidence="2 6" id="KW-0812">Transmembrane</keyword>
<feature type="transmembrane region" description="Helical" evidence="6">
    <location>
        <begin position="133"/>
        <end position="152"/>
    </location>
</feature>
<protein>
    <submittedName>
        <fullName evidence="8">HIG1 domain family member 2A</fullName>
    </submittedName>
</protein>
<evidence type="ECO:0000256" key="2">
    <source>
        <dbReference type="ARBA" id="ARBA00022692"/>
    </source>
</evidence>
<evidence type="ECO:0000259" key="7">
    <source>
        <dbReference type="PROSITE" id="PS51503"/>
    </source>
</evidence>
<keyword evidence="3 6" id="KW-1133">Transmembrane helix</keyword>
<name>A0AAD9V237_ACRCE</name>
<gene>
    <name evidence="8" type="ORF">P5673_019111</name>
</gene>
<evidence type="ECO:0000256" key="4">
    <source>
        <dbReference type="ARBA" id="ARBA00023136"/>
    </source>
</evidence>
<evidence type="ECO:0000256" key="3">
    <source>
        <dbReference type="ARBA" id="ARBA00022989"/>
    </source>
</evidence>
<keyword evidence="9" id="KW-1185">Reference proteome</keyword>
<feature type="region of interest" description="Disordered" evidence="5">
    <location>
        <begin position="1"/>
        <end position="64"/>
    </location>
</feature>
<feature type="compositionally biased region" description="Basic and acidic residues" evidence="5">
    <location>
        <begin position="1"/>
        <end position="29"/>
    </location>
</feature>
<dbReference type="PANTHER" id="PTHR12297">
    <property type="entry name" value="HYPOXIA-INDUCBILE GENE 1 HIG1 -RELATED"/>
    <property type="match status" value="1"/>
</dbReference>
<reference evidence="8" key="1">
    <citation type="journal article" date="2023" name="G3 (Bethesda)">
        <title>Whole genome assembly and annotation of the endangered Caribbean coral Acropora cervicornis.</title>
        <authorList>
            <person name="Selwyn J.D."/>
            <person name="Vollmer S.V."/>
        </authorList>
    </citation>
    <scope>NUCLEOTIDE SEQUENCE</scope>
    <source>
        <strain evidence="8">K2</strain>
    </source>
</reference>
<organism evidence="8 9">
    <name type="scientific">Acropora cervicornis</name>
    <name type="common">Staghorn coral</name>
    <dbReference type="NCBI Taxonomy" id="6130"/>
    <lineage>
        <taxon>Eukaryota</taxon>
        <taxon>Metazoa</taxon>
        <taxon>Cnidaria</taxon>
        <taxon>Anthozoa</taxon>
        <taxon>Hexacorallia</taxon>
        <taxon>Scleractinia</taxon>
        <taxon>Astrocoeniina</taxon>
        <taxon>Acroporidae</taxon>
        <taxon>Acropora</taxon>
    </lineage>
</organism>
<accession>A0AAD9V237</accession>
<dbReference type="PROSITE" id="PS51503">
    <property type="entry name" value="HIG1"/>
    <property type="match status" value="1"/>
</dbReference>
<feature type="transmembrane region" description="Helical" evidence="6">
    <location>
        <begin position="98"/>
        <end position="118"/>
    </location>
</feature>
<evidence type="ECO:0000256" key="5">
    <source>
        <dbReference type="SAM" id="MobiDB-lite"/>
    </source>
</evidence>
<evidence type="ECO:0000313" key="9">
    <source>
        <dbReference type="Proteomes" id="UP001249851"/>
    </source>
</evidence>
<dbReference type="GO" id="GO:0097250">
    <property type="term" value="P:mitochondrial respirasome assembly"/>
    <property type="evidence" value="ECO:0007669"/>
    <property type="project" value="TreeGrafter"/>
</dbReference>
<evidence type="ECO:0000256" key="6">
    <source>
        <dbReference type="SAM" id="Phobius"/>
    </source>
</evidence>
<dbReference type="Pfam" id="PF04588">
    <property type="entry name" value="HIG_1_N"/>
    <property type="match status" value="1"/>
</dbReference>
<feature type="domain" description="HIG1" evidence="7">
    <location>
        <begin position="70"/>
        <end position="161"/>
    </location>
</feature>
<dbReference type="InterPro" id="IPR007667">
    <property type="entry name" value="Hypoxia_induced_domain"/>
</dbReference>
<dbReference type="Gene3D" id="6.10.140.1320">
    <property type="match status" value="1"/>
</dbReference>
<proteinExistence type="predicted"/>
<dbReference type="AlphaFoldDB" id="A0AAD9V237"/>
<dbReference type="PANTHER" id="PTHR12297:SF18">
    <property type="entry name" value="HIG1 DOMAIN FAMILY MEMBER 2A"/>
    <property type="match status" value="1"/>
</dbReference>
<keyword evidence="4 6" id="KW-0472">Membrane</keyword>
<dbReference type="GO" id="GO:0031966">
    <property type="term" value="C:mitochondrial membrane"/>
    <property type="evidence" value="ECO:0007669"/>
    <property type="project" value="UniProtKB-SubCell"/>
</dbReference>
<dbReference type="Proteomes" id="UP001249851">
    <property type="component" value="Unassembled WGS sequence"/>
</dbReference>
<dbReference type="EMBL" id="JARQWQ010000044">
    <property type="protein sequence ID" value="KAK2558408.1"/>
    <property type="molecule type" value="Genomic_DNA"/>
</dbReference>
<comment type="caution">
    <text evidence="8">The sequence shown here is derived from an EMBL/GenBank/DDBJ whole genome shotgun (WGS) entry which is preliminary data.</text>
</comment>